<sequence>MSETIKTVPVDITVYGFDIPIREDINEDMTLGSLTMYLSNLVPDSDSRVRYNGRLIEETDETTLYELAYDDAPEIILTLVPAKLQVQVRNMTGQALKHSTYSGSIAYDATIQDLINNIMEELELDESEKYSINCEQQSLAGDLPIWKTDLLEYDTVIECE</sequence>
<name>A0A9W8M0Y9_9FUNG</name>
<evidence type="ECO:0000313" key="2">
    <source>
        <dbReference type="Proteomes" id="UP001139887"/>
    </source>
</evidence>
<accession>A0A9W8M0Y9</accession>
<evidence type="ECO:0000313" key="1">
    <source>
        <dbReference type="EMBL" id="KAJ2851792.1"/>
    </source>
</evidence>
<dbReference type="EMBL" id="JANBUW010000008">
    <property type="protein sequence ID" value="KAJ2851792.1"/>
    <property type="molecule type" value="Genomic_DNA"/>
</dbReference>
<gene>
    <name evidence="1" type="ORF">IWW36_000753</name>
</gene>
<keyword evidence="2" id="KW-1185">Reference proteome</keyword>
<proteinExistence type="predicted"/>
<reference evidence="1" key="1">
    <citation type="submission" date="2022-07" db="EMBL/GenBank/DDBJ databases">
        <title>Phylogenomic reconstructions and comparative analyses of Kickxellomycotina fungi.</title>
        <authorList>
            <person name="Reynolds N.K."/>
            <person name="Stajich J.E."/>
            <person name="Barry K."/>
            <person name="Grigoriev I.V."/>
            <person name="Crous P."/>
            <person name="Smith M.E."/>
        </authorList>
    </citation>
    <scope>NUCLEOTIDE SEQUENCE</scope>
    <source>
        <strain evidence="1">NRRL 1566</strain>
    </source>
</reference>
<comment type="caution">
    <text evidence="1">The sequence shown here is derived from an EMBL/GenBank/DDBJ whole genome shotgun (WGS) entry which is preliminary data.</text>
</comment>
<dbReference type="AlphaFoldDB" id="A0A9W8M0Y9"/>
<organism evidence="1 2">
    <name type="scientific">Coemansia brasiliensis</name>
    <dbReference type="NCBI Taxonomy" id="2650707"/>
    <lineage>
        <taxon>Eukaryota</taxon>
        <taxon>Fungi</taxon>
        <taxon>Fungi incertae sedis</taxon>
        <taxon>Zoopagomycota</taxon>
        <taxon>Kickxellomycotina</taxon>
        <taxon>Kickxellomycetes</taxon>
        <taxon>Kickxellales</taxon>
        <taxon>Kickxellaceae</taxon>
        <taxon>Coemansia</taxon>
    </lineage>
</organism>
<protein>
    <submittedName>
        <fullName evidence="1">Uncharacterized protein</fullName>
    </submittedName>
</protein>
<dbReference type="Proteomes" id="UP001139887">
    <property type="component" value="Unassembled WGS sequence"/>
</dbReference>